<evidence type="ECO:0000256" key="4">
    <source>
        <dbReference type="SAM" id="MobiDB-lite"/>
    </source>
</evidence>
<keyword evidence="3" id="KW-0175">Coiled coil</keyword>
<reference evidence="7 8" key="1">
    <citation type="submission" date="2020-04" db="EMBL/GenBank/DDBJ databases">
        <title>Perkinsus olseni comparative genomics.</title>
        <authorList>
            <person name="Bogema D.R."/>
        </authorList>
    </citation>
    <scope>NUCLEOTIDE SEQUENCE [LARGE SCALE GENOMIC DNA]</scope>
    <source>
        <strain evidence="7">00978-12</strain>
    </source>
</reference>
<dbReference type="SMART" id="SM01050">
    <property type="entry name" value="CactinC_cactus"/>
    <property type="match status" value="1"/>
</dbReference>
<gene>
    <name evidence="7" type="ORF">FOZ60_010962</name>
</gene>
<evidence type="ECO:0000256" key="3">
    <source>
        <dbReference type="SAM" id="Coils"/>
    </source>
</evidence>
<protein>
    <recommendedName>
        <fullName evidence="2">Splicing factor Cactin</fullName>
    </recommendedName>
</protein>
<dbReference type="PANTHER" id="PTHR21737">
    <property type="entry name" value="POLYGLUTAMINE BINDING PROTEIN 1/MARVEL MEMBRANE-ASSOCIATING DOMAIN CONTAINING 3"/>
    <property type="match status" value="1"/>
</dbReference>
<feature type="compositionally biased region" description="Low complexity" evidence="4">
    <location>
        <begin position="1"/>
        <end position="12"/>
    </location>
</feature>
<dbReference type="GO" id="GO:0005681">
    <property type="term" value="C:spliceosomal complex"/>
    <property type="evidence" value="ECO:0007669"/>
    <property type="project" value="TreeGrafter"/>
</dbReference>
<dbReference type="OrthoDB" id="265955at2759"/>
<evidence type="ECO:0000313" key="8">
    <source>
        <dbReference type="Proteomes" id="UP000541610"/>
    </source>
</evidence>
<feature type="compositionally biased region" description="Polar residues" evidence="4">
    <location>
        <begin position="105"/>
        <end position="123"/>
    </location>
</feature>
<dbReference type="Proteomes" id="UP000541610">
    <property type="component" value="Unassembled WGS sequence"/>
</dbReference>
<feature type="region of interest" description="Disordered" evidence="4">
    <location>
        <begin position="1"/>
        <end position="25"/>
    </location>
</feature>
<name>A0A7J6NFI7_PEROL</name>
<feature type="domain" description="Splicing factor Cactin C-terminal" evidence="5">
    <location>
        <begin position="561"/>
        <end position="684"/>
    </location>
</feature>
<feature type="region of interest" description="Disordered" evidence="4">
    <location>
        <begin position="408"/>
        <end position="468"/>
    </location>
</feature>
<dbReference type="Pfam" id="PF09732">
    <property type="entry name" value="CactinC_cactus"/>
    <property type="match status" value="1"/>
</dbReference>
<dbReference type="PROSITE" id="PS51808">
    <property type="entry name" value="CHCH"/>
    <property type="match status" value="1"/>
</dbReference>
<organism evidence="7 8">
    <name type="scientific">Perkinsus olseni</name>
    <name type="common">Perkinsus atlanticus</name>
    <dbReference type="NCBI Taxonomy" id="32597"/>
    <lineage>
        <taxon>Eukaryota</taxon>
        <taxon>Sar</taxon>
        <taxon>Alveolata</taxon>
        <taxon>Perkinsozoa</taxon>
        <taxon>Perkinsea</taxon>
        <taxon>Perkinsida</taxon>
        <taxon>Perkinsidae</taxon>
        <taxon>Perkinsus</taxon>
    </lineage>
</organism>
<comment type="similarity">
    <text evidence="1">Belongs to the CACTIN family.</text>
</comment>
<dbReference type="EMBL" id="JABANP010000450">
    <property type="protein sequence ID" value="KAF4682207.1"/>
    <property type="molecule type" value="Genomic_DNA"/>
</dbReference>
<dbReference type="AlphaFoldDB" id="A0A7J6NFI7"/>
<comment type="caution">
    <text evidence="7">The sequence shown here is derived from an EMBL/GenBank/DDBJ whole genome shotgun (WGS) entry which is preliminary data.</text>
</comment>
<feature type="coiled-coil region" evidence="3">
    <location>
        <begin position="163"/>
        <end position="199"/>
    </location>
</feature>
<feature type="domain" description="Splicing factor cactin central" evidence="6">
    <location>
        <begin position="188"/>
        <end position="387"/>
    </location>
</feature>
<evidence type="ECO:0000259" key="6">
    <source>
        <dbReference type="Pfam" id="PF10312"/>
    </source>
</evidence>
<dbReference type="PANTHER" id="PTHR21737:SF4">
    <property type="entry name" value="SPLICING FACTOR CACTIN"/>
    <property type="match status" value="1"/>
</dbReference>
<evidence type="ECO:0000259" key="5">
    <source>
        <dbReference type="Pfam" id="PF09732"/>
    </source>
</evidence>
<dbReference type="GO" id="GO:0045292">
    <property type="term" value="P:mRNA cis splicing, via spliceosome"/>
    <property type="evidence" value="ECO:0007669"/>
    <property type="project" value="TreeGrafter"/>
</dbReference>
<accession>A0A7J6NFI7</accession>
<feature type="compositionally biased region" description="Polar residues" evidence="4">
    <location>
        <begin position="416"/>
        <end position="433"/>
    </location>
</feature>
<feature type="region of interest" description="Disordered" evidence="4">
    <location>
        <begin position="82"/>
        <end position="123"/>
    </location>
</feature>
<evidence type="ECO:0000313" key="7">
    <source>
        <dbReference type="EMBL" id="KAF4682207.1"/>
    </source>
</evidence>
<dbReference type="InterPro" id="IPR018816">
    <property type="entry name" value="Cactin_central"/>
</dbReference>
<evidence type="ECO:0000256" key="1">
    <source>
        <dbReference type="ARBA" id="ARBA00006895"/>
    </source>
</evidence>
<sequence>MGASSSSSSSSPSSPPTDNQELPCQPEMDAFVACVKSKPQGLRATDCEELRDRYKLCMQEYKENKGSNSSGEKSSGFPLVVMSSSVSSSQHRREAKRAKTRETELSTSLGYTNESNPFGDSNLTSTFRWKKKEQFQEAAGVRPLKGSEAREQARANLNEVVQIRQRREERAAEESLLEQQRSEREREMMEDEYRDWLAKEEKFDISQAALRCSLRIKTSTEHLEDYLYKELLLATKGVEKFPYDDCTILESSLVTDTIASLPPGELESSAAHIGDLERAARDRGKGEEADYWHCVLALVKEQLAAKTEAGPKLAPTSGLGIEDNSVETLLGGIESAEVLRGVEDELKWLLTNKDSGGPADEVDEEFITAALEKVPHYISRLRVDDIHRRARKIVEKVVQSMDNDEVEVVEDAAKSSAATSEDTPAPSVTSESGSVEGRTSRRRAVSPVPIERGTSALEPITEEASRSEMAEMRRKIVEQWDRKDRSAKAEVMLMGRGGTMCRRGTGGRDTSDVDMANLLTAAEKRLLAEERNRKVDDGDVTEEMFNEVYVAPGEAGKTYAWEDKYRPRKPKFYNKVKTGFDWNKYNQTHYDKETPPPKKVMGYRFNILYPDLIDMRKTPQYHQEASPTPGTIILRFSAGPPYEDIAFKISNKEWDYDRRSGFKAVFERGMLQLHFNFKRDRYRR</sequence>
<proteinExistence type="inferred from homology"/>
<evidence type="ECO:0000256" key="2">
    <source>
        <dbReference type="ARBA" id="ARBA00034534"/>
    </source>
</evidence>
<dbReference type="InterPro" id="IPR019134">
    <property type="entry name" value="Cactin_C"/>
</dbReference>
<dbReference type="Pfam" id="PF10312">
    <property type="entry name" value="Cactin_mid"/>
    <property type="match status" value="1"/>
</dbReference>
<dbReference type="GO" id="GO:0005737">
    <property type="term" value="C:cytoplasm"/>
    <property type="evidence" value="ECO:0007669"/>
    <property type="project" value="TreeGrafter"/>
</dbReference>